<keyword evidence="4" id="KW-0456">Lyase</keyword>
<dbReference type="RefSeq" id="WP_008587010.1">
    <property type="nucleotide sequence ID" value="NZ_CP007035.1"/>
</dbReference>
<dbReference type="AlphaFoldDB" id="W0EZN6"/>
<dbReference type="SUPFAM" id="SSF48230">
    <property type="entry name" value="Chondroitin AC/alginate lyase"/>
    <property type="match status" value="1"/>
</dbReference>
<dbReference type="Gene3D" id="1.50.10.100">
    <property type="entry name" value="Chondroitin AC/alginate lyase"/>
    <property type="match status" value="1"/>
</dbReference>
<evidence type="ECO:0000259" key="6">
    <source>
        <dbReference type="Pfam" id="PF16889"/>
    </source>
</evidence>
<evidence type="ECO:0000313" key="8">
    <source>
        <dbReference type="Proteomes" id="UP000003586"/>
    </source>
</evidence>
<evidence type="ECO:0000259" key="5">
    <source>
        <dbReference type="Pfam" id="PF07940"/>
    </source>
</evidence>
<evidence type="ECO:0000256" key="1">
    <source>
        <dbReference type="ARBA" id="ARBA00004418"/>
    </source>
</evidence>
<dbReference type="Pfam" id="PF16889">
    <property type="entry name" value="Hepar_II_III_N"/>
    <property type="match status" value="1"/>
</dbReference>
<dbReference type="PANTHER" id="PTHR39210">
    <property type="entry name" value="HEPARIN-SULFATE LYASE"/>
    <property type="match status" value="1"/>
</dbReference>
<dbReference type="InterPro" id="IPR031680">
    <property type="entry name" value="Hepar_II_III_N"/>
</dbReference>
<keyword evidence="8" id="KW-1185">Reference proteome</keyword>
<protein>
    <submittedName>
        <fullName evidence="7">Heparinase</fullName>
    </submittedName>
</protein>
<feature type="domain" description="Heparin-sulfate lyase N-terminal" evidence="6">
    <location>
        <begin position="30"/>
        <end position="373"/>
    </location>
</feature>
<dbReference type="Proteomes" id="UP000003586">
    <property type="component" value="Chromosome"/>
</dbReference>
<evidence type="ECO:0000256" key="2">
    <source>
        <dbReference type="ARBA" id="ARBA00022729"/>
    </source>
</evidence>
<evidence type="ECO:0000256" key="4">
    <source>
        <dbReference type="ARBA" id="ARBA00023239"/>
    </source>
</evidence>
<dbReference type="KEGG" id="nso:NIASO_15680"/>
<evidence type="ECO:0000256" key="3">
    <source>
        <dbReference type="ARBA" id="ARBA00022764"/>
    </source>
</evidence>
<reference evidence="7 8" key="1">
    <citation type="submission" date="2013-12" db="EMBL/GenBank/DDBJ databases">
        <authorList>
            <consortium name="DOE Joint Genome Institute"/>
            <person name="Eisen J."/>
            <person name="Huntemann M."/>
            <person name="Han J."/>
            <person name="Chen A."/>
            <person name="Kyrpides N."/>
            <person name="Mavromatis K."/>
            <person name="Markowitz V."/>
            <person name="Palaniappan K."/>
            <person name="Ivanova N."/>
            <person name="Schaumberg A."/>
            <person name="Pati A."/>
            <person name="Liolios K."/>
            <person name="Nordberg H.P."/>
            <person name="Cantor M.N."/>
            <person name="Hua S.X."/>
            <person name="Woyke T."/>
        </authorList>
    </citation>
    <scope>NUCLEOTIDE SEQUENCE [LARGE SCALE GENOMIC DNA]</scope>
    <source>
        <strain evidence="8">DSM 19437</strain>
    </source>
</reference>
<dbReference type="InterPro" id="IPR012480">
    <property type="entry name" value="Hepar_II_III_C"/>
</dbReference>
<sequence length="659" mass="75608">MIIKKILPTILLMAFFYTGNTQQPALDKSAFAILNLDYPGLEQVKADVQAQHYDAAATALLAYYKKKSNKREPDFSAAEEDVDLNRSIDKATRAAADSALLHKFQPHKGYGFFYYGKDINWQYWPVKDNEVRWQLHRVKWWQSMALVYRATKEERYAKEWIYQFTDWAKKNAKGLSQENDKYAWRPLEVSDRILNLAPTFNIFVHSPNFTPAFLMKFLNNYHEQADYLSGNYAEQGNHRLFEAQRVLFAGVSFPEFKRAEAWRNSGVAILNAEIKKQVYPDGVQWELSPNYHVSMINTFLSALRSTQQAGMDQVFPASYKETVEKMILATINFSFPDYTYPVFSDAKLVEKSAMLKSYTSWAKAFPNNKVIQYYATDGKKGNPPAFLSHGLTTSGFYTFRNGWSNTSTVMVLKASPPGAFHAQPDNGTFELWIKGRNFTPDAGCYVYAGDSTIMKLRNWYRQTRVHSTLTLNNENMVITKAALQQWKTRKDLDILTYTNPSYPGLNHRRSVLFIDQKYFLIIDRAAGKDQGTVGVHFQLKENSNPVFNEQQHSVYTTFSDGNNLLIRNLDKEPVVLKKEEGKVSYAYRQELERPAFVFEKAKTSDAPQTFITILYPYNGQKAPEITLKENASNNYDAGTLSLVLTVDGKQKDITVRLVQ</sequence>
<keyword evidence="3" id="KW-0574">Periplasm</keyword>
<dbReference type="OrthoDB" id="7335480at2"/>
<dbReference type="eggNOG" id="COG5434">
    <property type="taxonomic scope" value="Bacteria"/>
</dbReference>
<proteinExistence type="predicted"/>
<dbReference type="GO" id="GO:0042597">
    <property type="term" value="C:periplasmic space"/>
    <property type="evidence" value="ECO:0007669"/>
    <property type="project" value="UniProtKB-SubCell"/>
</dbReference>
<keyword evidence="2" id="KW-0732">Signal</keyword>
<accession>W0EZN6</accession>
<evidence type="ECO:0000313" key="7">
    <source>
        <dbReference type="EMBL" id="AHF16202.1"/>
    </source>
</evidence>
<organism evidence="7 8">
    <name type="scientific">Niabella soli DSM 19437</name>
    <dbReference type="NCBI Taxonomy" id="929713"/>
    <lineage>
        <taxon>Bacteria</taxon>
        <taxon>Pseudomonadati</taxon>
        <taxon>Bacteroidota</taxon>
        <taxon>Chitinophagia</taxon>
        <taxon>Chitinophagales</taxon>
        <taxon>Chitinophagaceae</taxon>
        <taxon>Niabella</taxon>
    </lineage>
</organism>
<name>W0EZN6_9BACT</name>
<dbReference type="EMBL" id="CP007035">
    <property type="protein sequence ID" value="AHF16202.1"/>
    <property type="molecule type" value="Genomic_DNA"/>
</dbReference>
<dbReference type="InterPro" id="IPR054646">
    <property type="entry name" value="HepC"/>
</dbReference>
<dbReference type="InterPro" id="IPR008929">
    <property type="entry name" value="Chondroitin_lyas"/>
</dbReference>
<gene>
    <name evidence="7" type="ORF">NIASO_15680</name>
</gene>
<comment type="subcellular location">
    <subcellularLocation>
        <location evidence="1">Periplasm</location>
    </subcellularLocation>
</comment>
<dbReference type="Gene3D" id="2.70.98.70">
    <property type="match status" value="1"/>
</dbReference>
<dbReference type="NCBIfam" id="NF045573">
    <property type="entry name" value="Hepsulflyase_CFB"/>
    <property type="match status" value="1"/>
</dbReference>
<dbReference type="STRING" id="929713.NIASO_15680"/>
<dbReference type="HOGENOM" id="CLU_013047_1_0_10"/>
<dbReference type="GO" id="GO:0016829">
    <property type="term" value="F:lyase activity"/>
    <property type="evidence" value="ECO:0007669"/>
    <property type="project" value="UniProtKB-KW"/>
</dbReference>
<feature type="domain" description="Heparinase II/III-like C-terminal" evidence="5">
    <location>
        <begin position="391"/>
        <end position="590"/>
    </location>
</feature>
<dbReference type="PANTHER" id="PTHR39210:SF1">
    <property type="entry name" value="HEPARIN-SULFATE LYASE"/>
    <property type="match status" value="1"/>
</dbReference>
<dbReference type="Pfam" id="PF07940">
    <property type="entry name" value="Hepar_II_III_C"/>
    <property type="match status" value="1"/>
</dbReference>